<evidence type="ECO:0000313" key="2">
    <source>
        <dbReference type="Proteomes" id="UP000183275"/>
    </source>
</evidence>
<name>A0A1I0M1P6_9EURY</name>
<dbReference type="Proteomes" id="UP000183275">
    <property type="component" value="Unassembled WGS sequence"/>
</dbReference>
<gene>
    <name evidence="1" type="ORF">SAMN05216285_0249</name>
</gene>
<dbReference type="EMBL" id="FOIS01000001">
    <property type="protein sequence ID" value="SEV81654.1"/>
    <property type="molecule type" value="Genomic_DNA"/>
</dbReference>
<proteinExistence type="predicted"/>
<dbReference type="OrthoDB" id="199238at2157"/>
<dbReference type="InterPro" id="IPR055944">
    <property type="entry name" value="DUF7522"/>
</dbReference>
<dbReference type="AlphaFoldDB" id="A0A1I0M1P6"/>
<reference evidence="2" key="1">
    <citation type="submission" date="2016-10" db="EMBL/GenBank/DDBJ databases">
        <authorList>
            <person name="Varghese N."/>
        </authorList>
    </citation>
    <scope>NUCLEOTIDE SEQUENCE [LARGE SCALE GENOMIC DNA]</scope>
    <source>
        <strain evidence="2">CGMCC 1.12284</strain>
    </source>
</reference>
<dbReference type="eggNOG" id="arCOG07569">
    <property type="taxonomic scope" value="Archaea"/>
</dbReference>
<accession>A0A1I0M1P6</accession>
<evidence type="ECO:0000313" key="1">
    <source>
        <dbReference type="EMBL" id="SEV81654.1"/>
    </source>
</evidence>
<keyword evidence="2" id="KW-1185">Reference proteome</keyword>
<dbReference type="RefSeq" id="WP_049990310.1">
    <property type="nucleotide sequence ID" value="NZ_FOIS01000001.1"/>
</dbReference>
<sequence>MILEAERVRDQLASRFGDDLRSVGYYDEGDNDHVYIREDIEAEYDAADLENVFREARLEAIDQDHQESLYVHGELQCVLRCFEKAIEVHLIKNQQKGVVAAVETGAIDDLQGTIESAVGAMDGADSAGSRGLF</sequence>
<dbReference type="Pfam" id="PF24366">
    <property type="entry name" value="DUF7522"/>
    <property type="match status" value="1"/>
</dbReference>
<protein>
    <submittedName>
        <fullName evidence="1">Uncharacterized protein</fullName>
    </submittedName>
</protein>
<organism evidence="1 2">
    <name type="scientific">Natrinema salifodinae</name>
    <dbReference type="NCBI Taxonomy" id="1202768"/>
    <lineage>
        <taxon>Archaea</taxon>
        <taxon>Methanobacteriati</taxon>
        <taxon>Methanobacteriota</taxon>
        <taxon>Stenosarchaea group</taxon>
        <taxon>Halobacteria</taxon>
        <taxon>Halobacteriales</taxon>
        <taxon>Natrialbaceae</taxon>
        <taxon>Natrinema</taxon>
    </lineage>
</organism>